<dbReference type="RefSeq" id="WP_073021727.1">
    <property type="nucleotide sequence ID" value="NZ_FQXU01000012.1"/>
</dbReference>
<dbReference type="SUPFAM" id="SSF64288">
    <property type="entry name" value="Chorismate lyase-like"/>
    <property type="match status" value="1"/>
</dbReference>
<dbReference type="InterPro" id="IPR011663">
    <property type="entry name" value="UTRA"/>
</dbReference>
<organism evidence="5 6">
    <name type="scientific">Clostridium intestinale DSM 6191</name>
    <dbReference type="NCBI Taxonomy" id="1121320"/>
    <lineage>
        <taxon>Bacteria</taxon>
        <taxon>Bacillati</taxon>
        <taxon>Bacillota</taxon>
        <taxon>Clostridia</taxon>
        <taxon>Eubacteriales</taxon>
        <taxon>Clostridiaceae</taxon>
        <taxon>Clostridium</taxon>
    </lineage>
</organism>
<gene>
    <name evidence="5" type="ORF">SAMN02745941_03594</name>
</gene>
<dbReference type="EMBL" id="FQXU01000012">
    <property type="protein sequence ID" value="SHI30828.1"/>
    <property type="molecule type" value="Genomic_DNA"/>
</dbReference>
<evidence type="ECO:0000256" key="1">
    <source>
        <dbReference type="ARBA" id="ARBA00023015"/>
    </source>
</evidence>
<evidence type="ECO:0000313" key="5">
    <source>
        <dbReference type="EMBL" id="SHI30828.1"/>
    </source>
</evidence>
<dbReference type="InterPro" id="IPR036390">
    <property type="entry name" value="WH_DNA-bd_sf"/>
</dbReference>
<evidence type="ECO:0000256" key="2">
    <source>
        <dbReference type="ARBA" id="ARBA00023125"/>
    </source>
</evidence>
<name>A0A1M6A331_9CLOT</name>
<dbReference type="Gene3D" id="3.40.1410.10">
    <property type="entry name" value="Chorismate lyase-like"/>
    <property type="match status" value="1"/>
</dbReference>
<protein>
    <submittedName>
        <fullName evidence="5">GntR family transcriptional regulator</fullName>
    </submittedName>
</protein>
<dbReference type="GO" id="GO:0045892">
    <property type="term" value="P:negative regulation of DNA-templated transcription"/>
    <property type="evidence" value="ECO:0007669"/>
    <property type="project" value="TreeGrafter"/>
</dbReference>
<keyword evidence="3" id="KW-0804">Transcription</keyword>
<dbReference type="GO" id="GO:0003677">
    <property type="term" value="F:DNA binding"/>
    <property type="evidence" value="ECO:0007669"/>
    <property type="project" value="UniProtKB-KW"/>
</dbReference>
<dbReference type="SMART" id="SM00345">
    <property type="entry name" value="HTH_GNTR"/>
    <property type="match status" value="1"/>
</dbReference>
<dbReference type="GO" id="GO:0003700">
    <property type="term" value="F:DNA-binding transcription factor activity"/>
    <property type="evidence" value="ECO:0007669"/>
    <property type="project" value="InterPro"/>
</dbReference>
<dbReference type="PANTHER" id="PTHR44846:SF1">
    <property type="entry name" value="MANNOSYL-D-GLYCERATE TRANSPORT_METABOLISM SYSTEM REPRESSOR MNGR-RELATED"/>
    <property type="match status" value="1"/>
</dbReference>
<dbReference type="SUPFAM" id="SSF46785">
    <property type="entry name" value="Winged helix' DNA-binding domain"/>
    <property type="match status" value="1"/>
</dbReference>
<proteinExistence type="predicted"/>
<dbReference type="AlphaFoldDB" id="A0A1M6A331"/>
<dbReference type="FunFam" id="1.10.10.10:FF:000079">
    <property type="entry name" value="GntR family transcriptional regulator"/>
    <property type="match status" value="1"/>
</dbReference>
<dbReference type="InterPro" id="IPR028978">
    <property type="entry name" value="Chorismate_lyase_/UTRA_dom_sf"/>
</dbReference>
<dbReference type="Proteomes" id="UP000184241">
    <property type="component" value="Unassembled WGS sequence"/>
</dbReference>
<dbReference type="CDD" id="cd07377">
    <property type="entry name" value="WHTH_GntR"/>
    <property type="match status" value="1"/>
</dbReference>
<dbReference type="InterPro" id="IPR000524">
    <property type="entry name" value="Tscrpt_reg_HTH_GntR"/>
</dbReference>
<dbReference type="Pfam" id="PF07702">
    <property type="entry name" value="UTRA"/>
    <property type="match status" value="1"/>
</dbReference>
<dbReference type="PROSITE" id="PS50949">
    <property type="entry name" value="HTH_GNTR"/>
    <property type="match status" value="1"/>
</dbReference>
<dbReference type="Pfam" id="PF00392">
    <property type="entry name" value="GntR"/>
    <property type="match status" value="1"/>
</dbReference>
<keyword evidence="1" id="KW-0805">Transcription regulation</keyword>
<feature type="domain" description="HTH gntR-type" evidence="4">
    <location>
        <begin position="10"/>
        <end position="78"/>
    </location>
</feature>
<evidence type="ECO:0000256" key="3">
    <source>
        <dbReference type="ARBA" id="ARBA00023163"/>
    </source>
</evidence>
<accession>A0A1M6A331</accession>
<sequence>MNLDRNKKASPMYYQIKEYIKEKIENGEYKVGDFLPSEINFKNEFNVSRATVTKALDELLKEGYISRERGRGTMVINSIPQTTFRNVLVQSENFLIKNLDDYDKDVHLLSVDKSSHYAEILKLNPSVELISIEIEVSYDNEKIGFFQSLISKDLNLPKNKYEIGLDLCDTLEKYNDINIIKKKDLIELVGCPKYLCDIFSVKETYYFVKTSRIYYDDKDNIVSYTISYIKPLHYKYFIELLR</sequence>
<dbReference type="PANTHER" id="PTHR44846">
    <property type="entry name" value="MANNOSYL-D-GLYCERATE TRANSPORT/METABOLISM SYSTEM REPRESSOR MNGR-RELATED"/>
    <property type="match status" value="1"/>
</dbReference>
<keyword evidence="2" id="KW-0238">DNA-binding</keyword>
<dbReference type="InterPro" id="IPR036388">
    <property type="entry name" value="WH-like_DNA-bd_sf"/>
</dbReference>
<evidence type="ECO:0000259" key="4">
    <source>
        <dbReference type="PROSITE" id="PS50949"/>
    </source>
</evidence>
<reference evidence="5 6" key="1">
    <citation type="submission" date="2016-11" db="EMBL/GenBank/DDBJ databases">
        <authorList>
            <person name="Jaros S."/>
            <person name="Januszkiewicz K."/>
            <person name="Wedrychowicz H."/>
        </authorList>
    </citation>
    <scope>NUCLEOTIDE SEQUENCE [LARGE SCALE GENOMIC DNA]</scope>
    <source>
        <strain evidence="5 6">DSM 6191</strain>
    </source>
</reference>
<dbReference type="PRINTS" id="PR00035">
    <property type="entry name" value="HTHGNTR"/>
</dbReference>
<evidence type="ECO:0000313" key="6">
    <source>
        <dbReference type="Proteomes" id="UP000184241"/>
    </source>
</evidence>
<dbReference type="Gene3D" id="1.10.10.10">
    <property type="entry name" value="Winged helix-like DNA-binding domain superfamily/Winged helix DNA-binding domain"/>
    <property type="match status" value="1"/>
</dbReference>
<dbReference type="InterPro" id="IPR050679">
    <property type="entry name" value="Bact_HTH_transcr_reg"/>
</dbReference>